<feature type="non-terminal residue" evidence="1">
    <location>
        <position position="1"/>
    </location>
</feature>
<evidence type="ECO:0000313" key="2">
    <source>
        <dbReference type="Proteomes" id="UP001168537"/>
    </source>
</evidence>
<comment type="caution">
    <text evidence="1">The sequence shown here is derived from an EMBL/GenBank/DDBJ whole genome shotgun (WGS) entry which is preliminary data.</text>
</comment>
<organism evidence="1 2">
    <name type="scientific">Nocardioides abyssi</name>
    <dbReference type="NCBI Taxonomy" id="3058370"/>
    <lineage>
        <taxon>Bacteria</taxon>
        <taxon>Bacillati</taxon>
        <taxon>Actinomycetota</taxon>
        <taxon>Actinomycetes</taxon>
        <taxon>Propionibacteriales</taxon>
        <taxon>Nocardioidaceae</taxon>
        <taxon>Nocardioides</taxon>
    </lineage>
</organism>
<feature type="non-terminal residue" evidence="1">
    <location>
        <position position="71"/>
    </location>
</feature>
<sequence>DAAEHASLTGYAAGPGADGVVAVDPAYVASQRPRLASLRALLAATAGRAANFGCFGLHEWAMVYRLSEDET</sequence>
<gene>
    <name evidence="1" type="ORF">QWY29_20820</name>
</gene>
<protein>
    <submittedName>
        <fullName evidence="1">3-methyladenine DNA glycosylase</fullName>
    </submittedName>
</protein>
<keyword evidence="2" id="KW-1185">Reference proteome</keyword>
<accession>A0ABT8F050</accession>
<name>A0ABT8F050_9ACTN</name>
<evidence type="ECO:0000313" key="1">
    <source>
        <dbReference type="EMBL" id="MDN4163813.1"/>
    </source>
</evidence>
<dbReference type="EMBL" id="JAUHJR010000302">
    <property type="protein sequence ID" value="MDN4163813.1"/>
    <property type="molecule type" value="Genomic_DNA"/>
</dbReference>
<reference evidence="1" key="1">
    <citation type="submission" date="2023-06" db="EMBL/GenBank/DDBJ databases">
        <title>Draft genome sequence of Nocardioides sp. SOB72.</title>
        <authorList>
            <person name="Zhang G."/>
        </authorList>
    </citation>
    <scope>NUCLEOTIDE SEQUENCE</scope>
    <source>
        <strain evidence="1">SOB72</strain>
    </source>
</reference>
<proteinExistence type="predicted"/>
<dbReference type="Proteomes" id="UP001168537">
    <property type="component" value="Unassembled WGS sequence"/>
</dbReference>